<dbReference type="Proteomes" id="UP001060215">
    <property type="component" value="Chromosome 10"/>
</dbReference>
<proteinExistence type="predicted"/>
<sequence length="360" mass="39228">MASATSSATSSWPPRICDCGFGHCVVKISRSTKNPGRAFYVCPRTTQRCALWVGWCDEFCSTSLRTDQPHNDVDQGLRADVARIDQSLRMLRTVVDFLTTLLMATNRSSPRTPSKYRGNAVTATQPQLVHKCQFDNDNTKLFLQLIIAEMEGEHVDLMERVYSGTTATGKHAWTPTEVYDDAAAAATNVMGVDSGLGPLSAGPPPQPGYDTVGENMVDSSLFKDDPPQSAVDGLANPKWRKRATPSTVASSMDNLVEVVSKQSRELKITQYVVTGKGDNTVGDCLARLMSIPGLELGGKLFSFTCGIIDAPDNRDIIMALPHNYIVNWLTEKRAYTLANVGRDREGGTRLFESGGAIDLD</sequence>
<evidence type="ECO:0000313" key="2">
    <source>
        <dbReference type="Proteomes" id="UP001060215"/>
    </source>
</evidence>
<organism evidence="1 2">
    <name type="scientific">Camellia lanceoleosa</name>
    <dbReference type="NCBI Taxonomy" id="1840588"/>
    <lineage>
        <taxon>Eukaryota</taxon>
        <taxon>Viridiplantae</taxon>
        <taxon>Streptophyta</taxon>
        <taxon>Embryophyta</taxon>
        <taxon>Tracheophyta</taxon>
        <taxon>Spermatophyta</taxon>
        <taxon>Magnoliopsida</taxon>
        <taxon>eudicotyledons</taxon>
        <taxon>Gunneridae</taxon>
        <taxon>Pentapetalae</taxon>
        <taxon>asterids</taxon>
        <taxon>Ericales</taxon>
        <taxon>Theaceae</taxon>
        <taxon>Camellia</taxon>
    </lineage>
</organism>
<dbReference type="EMBL" id="CM045767">
    <property type="protein sequence ID" value="KAI7999059.1"/>
    <property type="molecule type" value="Genomic_DNA"/>
</dbReference>
<reference evidence="1 2" key="1">
    <citation type="journal article" date="2022" name="Plant J.">
        <title>Chromosome-level genome of Camellia lanceoleosa provides a valuable resource for understanding genome evolution and self-incompatibility.</title>
        <authorList>
            <person name="Gong W."/>
            <person name="Xiao S."/>
            <person name="Wang L."/>
            <person name="Liao Z."/>
            <person name="Chang Y."/>
            <person name="Mo W."/>
            <person name="Hu G."/>
            <person name="Li W."/>
            <person name="Zhao G."/>
            <person name="Zhu H."/>
            <person name="Hu X."/>
            <person name="Ji K."/>
            <person name="Xiang X."/>
            <person name="Song Q."/>
            <person name="Yuan D."/>
            <person name="Jin S."/>
            <person name="Zhang L."/>
        </authorList>
    </citation>
    <scope>NUCLEOTIDE SEQUENCE [LARGE SCALE GENOMIC DNA]</scope>
    <source>
        <strain evidence="1">SQ_2022a</strain>
    </source>
</reference>
<keyword evidence="2" id="KW-1185">Reference proteome</keyword>
<protein>
    <submittedName>
        <fullName evidence="1">Uncharacterized protein</fullName>
    </submittedName>
</protein>
<gene>
    <name evidence="1" type="ORF">LOK49_LG10G01803</name>
</gene>
<evidence type="ECO:0000313" key="1">
    <source>
        <dbReference type="EMBL" id="KAI7999059.1"/>
    </source>
</evidence>
<name>A0ACC0GDY2_9ERIC</name>
<accession>A0ACC0GDY2</accession>
<comment type="caution">
    <text evidence="1">The sequence shown here is derived from an EMBL/GenBank/DDBJ whole genome shotgun (WGS) entry which is preliminary data.</text>
</comment>